<dbReference type="InterPro" id="IPR027417">
    <property type="entry name" value="P-loop_NTPase"/>
</dbReference>
<evidence type="ECO:0000256" key="3">
    <source>
        <dbReference type="ARBA" id="ARBA00022741"/>
    </source>
</evidence>
<dbReference type="PROSITE" id="PS50893">
    <property type="entry name" value="ABC_TRANSPORTER_2"/>
    <property type="match status" value="1"/>
</dbReference>
<dbReference type="GO" id="GO:0016887">
    <property type="term" value="F:ATP hydrolysis activity"/>
    <property type="evidence" value="ECO:0007669"/>
    <property type="project" value="InterPro"/>
</dbReference>
<evidence type="ECO:0000313" key="10">
    <source>
        <dbReference type="Proteomes" id="UP000759131"/>
    </source>
</evidence>
<sequence>MSAISVNNVTFKYHRNNVLDNFCAQVNAGEIYALLGPSGGGKTTLLRLILGRMNVQHGVIEVFGQQPGASNRRISYMPQNSALCMQFTVEQTLQYFMHIYRISSAEFSNRYTKLQKLLELPENECVINSLSGGQLRRLSLACALLNNPTMVILDEPTVGIDLLIIHNIWKYLNMRCRDGLTILFVTHYIEEATNAHKVGLMRNGRLLAEENPRKMIDRFKETSLENPIVSAYSKPMDTKPTPLLETLMFNLWIIMILIKRNLLKYSHMNCALICILLPATQVVIYCLVYSRPLIEITAAVYNEERPLMGEPSGYSTELLDSLVPVERHVIRPVLYPTLTAAIEAVTNGSAVGAIWFKANYSDSLDERLDAPMGADLDPDTIDTGSVHTYVDNSHIMFGQAFQHSLSESLLRLLAGLTRDRNGPNIEIPIRVEKTRNTEGLLIKDTGLSANLIFYIYLSQMILSSLVLTQERKDGLFERSLIAGVAHHLVVLSHLCTNFMIALV</sequence>
<name>A0A7R9Q751_9ACAR</name>
<protein>
    <recommendedName>
        <fullName evidence="8">ABC transporter domain-containing protein</fullName>
    </recommendedName>
</protein>
<keyword evidence="4" id="KW-0067">ATP-binding</keyword>
<evidence type="ECO:0000259" key="8">
    <source>
        <dbReference type="PROSITE" id="PS50893"/>
    </source>
</evidence>
<dbReference type="InterPro" id="IPR003593">
    <property type="entry name" value="AAA+_ATPase"/>
</dbReference>
<feature type="transmembrane region" description="Helical" evidence="7">
    <location>
        <begin position="480"/>
        <end position="502"/>
    </location>
</feature>
<evidence type="ECO:0000256" key="1">
    <source>
        <dbReference type="ARBA" id="ARBA00004141"/>
    </source>
</evidence>
<feature type="domain" description="ABC transporter" evidence="8">
    <location>
        <begin position="4"/>
        <end position="228"/>
    </location>
</feature>
<keyword evidence="6 7" id="KW-0472">Membrane</keyword>
<dbReference type="PANTHER" id="PTHR43038:SF3">
    <property type="entry name" value="ABC TRANSPORTER G FAMILY MEMBER 20 ISOFORM X1"/>
    <property type="match status" value="1"/>
</dbReference>
<keyword evidence="2 7" id="KW-0812">Transmembrane</keyword>
<proteinExistence type="predicted"/>
<dbReference type="InterPro" id="IPR017871">
    <property type="entry name" value="ABC_transporter-like_CS"/>
</dbReference>
<dbReference type="EMBL" id="CAJPIZ010013803">
    <property type="protein sequence ID" value="CAG2114444.1"/>
    <property type="molecule type" value="Genomic_DNA"/>
</dbReference>
<evidence type="ECO:0000313" key="9">
    <source>
        <dbReference type="EMBL" id="CAD7634014.1"/>
    </source>
</evidence>
<evidence type="ECO:0000256" key="6">
    <source>
        <dbReference type="ARBA" id="ARBA00023136"/>
    </source>
</evidence>
<dbReference type="GO" id="GO:0140359">
    <property type="term" value="F:ABC-type transporter activity"/>
    <property type="evidence" value="ECO:0007669"/>
    <property type="project" value="InterPro"/>
</dbReference>
<accession>A0A7R9Q751</accession>
<feature type="non-terminal residue" evidence="9">
    <location>
        <position position="503"/>
    </location>
</feature>
<feature type="transmembrane region" description="Helical" evidence="7">
    <location>
        <begin position="451"/>
        <end position="468"/>
    </location>
</feature>
<organism evidence="9">
    <name type="scientific">Medioppia subpectinata</name>
    <dbReference type="NCBI Taxonomy" id="1979941"/>
    <lineage>
        <taxon>Eukaryota</taxon>
        <taxon>Metazoa</taxon>
        <taxon>Ecdysozoa</taxon>
        <taxon>Arthropoda</taxon>
        <taxon>Chelicerata</taxon>
        <taxon>Arachnida</taxon>
        <taxon>Acari</taxon>
        <taxon>Acariformes</taxon>
        <taxon>Sarcoptiformes</taxon>
        <taxon>Oribatida</taxon>
        <taxon>Brachypylina</taxon>
        <taxon>Oppioidea</taxon>
        <taxon>Oppiidae</taxon>
        <taxon>Medioppia</taxon>
    </lineage>
</organism>
<dbReference type="OrthoDB" id="10255969at2759"/>
<evidence type="ECO:0000256" key="5">
    <source>
        <dbReference type="ARBA" id="ARBA00022989"/>
    </source>
</evidence>
<dbReference type="InterPro" id="IPR013525">
    <property type="entry name" value="ABC2_TM"/>
</dbReference>
<keyword evidence="10" id="KW-1185">Reference proteome</keyword>
<dbReference type="PANTHER" id="PTHR43038">
    <property type="entry name" value="ATP-BINDING CASSETTE, SUB-FAMILY H, MEMBER 1"/>
    <property type="match status" value="1"/>
</dbReference>
<reference evidence="9" key="1">
    <citation type="submission" date="2020-11" db="EMBL/GenBank/DDBJ databases">
        <authorList>
            <person name="Tran Van P."/>
        </authorList>
    </citation>
    <scope>NUCLEOTIDE SEQUENCE</scope>
</reference>
<comment type="subcellular location">
    <subcellularLocation>
        <location evidence="1">Membrane</location>
        <topology evidence="1">Multi-pass membrane protein</topology>
    </subcellularLocation>
</comment>
<dbReference type="SMART" id="SM00382">
    <property type="entry name" value="AAA"/>
    <property type="match status" value="1"/>
</dbReference>
<dbReference type="InterPro" id="IPR003439">
    <property type="entry name" value="ABC_transporter-like_ATP-bd"/>
</dbReference>
<dbReference type="GO" id="GO:0005524">
    <property type="term" value="F:ATP binding"/>
    <property type="evidence" value="ECO:0007669"/>
    <property type="project" value="UniProtKB-KW"/>
</dbReference>
<evidence type="ECO:0000256" key="4">
    <source>
        <dbReference type="ARBA" id="ARBA00022840"/>
    </source>
</evidence>
<dbReference type="GO" id="GO:0016020">
    <property type="term" value="C:membrane"/>
    <property type="evidence" value="ECO:0007669"/>
    <property type="project" value="UniProtKB-SubCell"/>
</dbReference>
<dbReference type="Proteomes" id="UP000759131">
    <property type="component" value="Unassembled WGS sequence"/>
</dbReference>
<keyword evidence="3" id="KW-0547">Nucleotide-binding</keyword>
<dbReference type="SUPFAM" id="SSF52540">
    <property type="entry name" value="P-loop containing nucleoside triphosphate hydrolases"/>
    <property type="match status" value="1"/>
</dbReference>
<evidence type="ECO:0000256" key="2">
    <source>
        <dbReference type="ARBA" id="ARBA00022692"/>
    </source>
</evidence>
<dbReference type="Pfam" id="PF00005">
    <property type="entry name" value="ABC_tran"/>
    <property type="match status" value="1"/>
</dbReference>
<dbReference type="Gene3D" id="3.40.50.300">
    <property type="entry name" value="P-loop containing nucleotide triphosphate hydrolases"/>
    <property type="match status" value="1"/>
</dbReference>
<keyword evidence="5 7" id="KW-1133">Transmembrane helix</keyword>
<dbReference type="Pfam" id="PF12698">
    <property type="entry name" value="ABC2_membrane_3"/>
    <property type="match status" value="1"/>
</dbReference>
<dbReference type="EMBL" id="OC868378">
    <property type="protein sequence ID" value="CAD7634014.1"/>
    <property type="molecule type" value="Genomic_DNA"/>
</dbReference>
<dbReference type="PROSITE" id="PS00211">
    <property type="entry name" value="ABC_TRANSPORTER_1"/>
    <property type="match status" value="1"/>
</dbReference>
<dbReference type="CDD" id="cd03230">
    <property type="entry name" value="ABC_DR_subfamily_A"/>
    <property type="match status" value="1"/>
</dbReference>
<evidence type="ECO:0000256" key="7">
    <source>
        <dbReference type="SAM" id="Phobius"/>
    </source>
</evidence>
<gene>
    <name evidence="9" type="ORF">OSB1V03_LOCUS14410</name>
</gene>
<dbReference type="AlphaFoldDB" id="A0A7R9Q751"/>